<evidence type="ECO:0000256" key="1">
    <source>
        <dbReference type="SAM" id="Phobius"/>
    </source>
</evidence>
<dbReference type="InterPro" id="IPR012340">
    <property type="entry name" value="NA-bd_OB-fold"/>
</dbReference>
<organism evidence="2 3">
    <name type="scientific">Candidatus Fischerbacteria bacterium RBG_13_37_8</name>
    <dbReference type="NCBI Taxonomy" id="1817863"/>
    <lineage>
        <taxon>Bacteria</taxon>
        <taxon>Candidatus Fischeribacteriota</taxon>
    </lineage>
</organism>
<proteinExistence type="predicted"/>
<evidence type="ECO:0000313" key="2">
    <source>
        <dbReference type="EMBL" id="OGF58400.1"/>
    </source>
</evidence>
<feature type="transmembrane region" description="Helical" evidence="1">
    <location>
        <begin position="91"/>
        <end position="112"/>
    </location>
</feature>
<comment type="caution">
    <text evidence="2">The sequence shown here is derived from an EMBL/GenBank/DDBJ whole genome shotgun (WGS) entry which is preliminary data.</text>
</comment>
<name>A0A1F5V4R4_9BACT</name>
<accession>A0A1F5V4R4</accession>
<dbReference type="Gene3D" id="2.40.50.140">
    <property type="entry name" value="Nucleic acid-binding proteins"/>
    <property type="match status" value="1"/>
</dbReference>
<dbReference type="AlphaFoldDB" id="A0A1F5V4R4"/>
<dbReference type="Proteomes" id="UP000178943">
    <property type="component" value="Unassembled WGS sequence"/>
</dbReference>
<evidence type="ECO:0000313" key="3">
    <source>
        <dbReference type="Proteomes" id="UP000178943"/>
    </source>
</evidence>
<protein>
    <submittedName>
        <fullName evidence="2">Uncharacterized protein</fullName>
    </submittedName>
</protein>
<sequence>MLIFAAICFGCALFFIGSLFFGNGDADSDFHGADVDSGDIGGDHDVAAADHHFADSPKVLSLRILMLFGMGFGAAGAIASYYDSSMIASSAWGFFSGIVLAALGWFILRIFFQQQASTPMTTGSLVGKSAEVIVAIPANGLGQILSSDNYNRNVYLSARSESNEPIPLNTMVEIVSISGNSAVVKKK</sequence>
<keyword evidence="1" id="KW-0812">Transmembrane</keyword>
<keyword evidence="1" id="KW-0472">Membrane</keyword>
<gene>
    <name evidence="2" type="ORF">A2Y62_15040</name>
</gene>
<feature type="transmembrane region" description="Helical" evidence="1">
    <location>
        <begin position="60"/>
        <end position="79"/>
    </location>
</feature>
<dbReference type="EMBL" id="MFGW01000250">
    <property type="protein sequence ID" value="OGF58400.1"/>
    <property type="molecule type" value="Genomic_DNA"/>
</dbReference>
<reference evidence="2 3" key="1">
    <citation type="journal article" date="2016" name="Nat. Commun.">
        <title>Thousands of microbial genomes shed light on interconnected biogeochemical processes in an aquifer system.</title>
        <authorList>
            <person name="Anantharaman K."/>
            <person name="Brown C.T."/>
            <person name="Hug L.A."/>
            <person name="Sharon I."/>
            <person name="Castelle C.J."/>
            <person name="Probst A.J."/>
            <person name="Thomas B.C."/>
            <person name="Singh A."/>
            <person name="Wilkins M.J."/>
            <person name="Karaoz U."/>
            <person name="Brodie E.L."/>
            <person name="Williams K.H."/>
            <person name="Hubbard S.S."/>
            <person name="Banfield J.F."/>
        </authorList>
    </citation>
    <scope>NUCLEOTIDE SEQUENCE [LARGE SCALE GENOMIC DNA]</scope>
</reference>
<keyword evidence="1" id="KW-1133">Transmembrane helix</keyword>